<dbReference type="InterPro" id="IPR051126">
    <property type="entry name" value="Thiosulfate_sulfurtransferase"/>
</dbReference>
<dbReference type="RefSeq" id="WP_027844132.1">
    <property type="nucleotide sequence ID" value="NZ_LMTZ01000120.1"/>
</dbReference>
<reference evidence="5 6" key="1">
    <citation type="journal article" date="2015" name="Genome Announc.">
        <title>Draft Genome of the Euendolithic (true boring) Cyanobacterium Mastigocoleus testarum strain BC008.</title>
        <authorList>
            <person name="Guida B.S."/>
            <person name="Garcia-Pichel F."/>
        </authorList>
    </citation>
    <scope>NUCLEOTIDE SEQUENCE [LARGE SCALE GENOMIC DNA]</scope>
    <source>
        <strain evidence="5 6">BC008</strain>
    </source>
</reference>
<protein>
    <recommendedName>
        <fullName evidence="1">thiosulfate sulfurtransferase</fullName>
        <ecNumber evidence="1">2.8.1.1</ecNumber>
    </recommendedName>
</protein>
<evidence type="ECO:0000256" key="2">
    <source>
        <dbReference type="ARBA" id="ARBA00022737"/>
    </source>
</evidence>
<dbReference type="CDD" id="cd01449">
    <property type="entry name" value="TST_Repeat_2"/>
    <property type="match status" value="1"/>
</dbReference>
<dbReference type="PANTHER" id="PTHR43855:SF1">
    <property type="entry name" value="THIOSULFATE SULFURTRANSFERASE"/>
    <property type="match status" value="1"/>
</dbReference>
<dbReference type="EMBL" id="LMTZ01000120">
    <property type="protein sequence ID" value="KST64536.1"/>
    <property type="molecule type" value="Genomic_DNA"/>
</dbReference>
<dbReference type="SMART" id="SM00450">
    <property type="entry name" value="RHOD"/>
    <property type="match status" value="2"/>
</dbReference>
<dbReference type="InterPro" id="IPR001763">
    <property type="entry name" value="Rhodanese-like_dom"/>
</dbReference>
<dbReference type="OrthoDB" id="9770030at2"/>
<name>A0A0V7ZJ58_9CYAN</name>
<evidence type="ECO:0000259" key="4">
    <source>
        <dbReference type="PROSITE" id="PS50206"/>
    </source>
</evidence>
<dbReference type="GO" id="GO:0004792">
    <property type="term" value="F:thiosulfate-cyanide sulfurtransferase activity"/>
    <property type="evidence" value="ECO:0007669"/>
    <property type="project" value="UniProtKB-EC"/>
</dbReference>
<evidence type="ECO:0000256" key="3">
    <source>
        <dbReference type="ARBA" id="ARBA00047549"/>
    </source>
</evidence>
<gene>
    <name evidence="5" type="ORF">BC008_18080</name>
</gene>
<comment type="catalytic activity">
    <reaction evidence="3">
        <text>thiosulfate + hydrogen cyanide = thiocyanate + sulfite + 2 H(+)</text>
        <dbReference type="Rhea" id="RHEA:16881"/>
        <dbReference type="ChEBI" id="CHEBI:15378"/>
        <dbReference type="ChEBI" id="CHEBI:17359"/>
        <dbReference type="ChEBI" id="CHEBI:18022"/>
        <dbReference type="ChEBI" id="CHEBI:18407"/>
        <dbReference type="ChEBI" id="CHEBI:33542"/>
        <dbReference type="EC" id="2.8.1.1"/>
    </reaction>
</comment>
<dbReference type="EC" id="2.8.1.1" evidence="1"/>
<evidence type="ECO:0000313" key="6">
    <source>
        <dbReference type="Proteomes" id="UP000053372"/>
    </source>
</evidence>
<dbReference type="SUPFAM" id="SSF52821">
    <property type="entry name" value="Rhodanese/Cell cycle control phosphatase"/>
    <property type="match status" value="2"/>
</dbReference>
<sequence length="286" mass="32149">MDIKTLITPKELSVLLEQQKSNLIVIDTRSQEEYAISHIQGSINLRDIFTYLADSTSQGSEHLHVHFANLLGAAGISGKESIIIYEDAMNTGYGQSCRGYFLLKYLGCQNVAVLHGGWKAWLGAGFSTTAEVPKYETKEFVLNINSSIMATTEEMLQILEDPKIIKLDVRDVDEWIGTSSSPYGVDFCPRKGRIPGAVWIDWHRMMKNDSEIPMFKCSEEVRKIAEEVGITSESNVYVYCFKGSRAANTMIALNEAGITNVHNYFASWNEWSRNPSLPIDSRVFNE</sequence>
<dbReference type="Gene3D" id="3.40.250.10">
    <property type="entry name" value="Rhodanese-like domain"/>
    <property type="match status" value="2"/>
</dbReference>
<dbReference type="InterPro" id="IPR036873">
    <property type="entry name" value="Rhodanese-like_dom_sf"/>
</dbReference>
<dbReference type="Proteomes" id="UP000053372">
    <property type="component" value="Unassembled WGS sequence"/>
</dbReference>
<keyword evidence="6" id="KW-1185">Reference proteome</keyword>
<dbReference type="AlphaFoldDB" id="A0A0V7ZJ58"/>
<proteinExistence type="predicted"/>
<accession>A0A0V7ZJ58</accession>
<feature type="domain" description="Rhodanese" evidence="4">
    <location>
        <begin position="160"/>
        <end position="280"/>
    </location>
</feature>
<dbReference type="PROSITE" id="PS50206">
    <property type="entry name" value="RHODANESE_3"/>
    <property type="match status" value="2"/>
</dbReference>
<dbReference type="Pfam" id="PF00581">
    <property type="entry name" value="Rhodanese"/>
    <property type="match status" value="2"/>
</dbReference>
<keyword evidence="5" id="KW-0808">Transferase</keyword>
<comment type="caution">
    <text evidence="5">The sequence shown here is derived from an EMBL/GenBank/DDBJ whole genome shotgun (WGS) entry which is preliminary data.</text>
</comment>
<evidence type="ECO:0000256" key="1">
    <source>
        <dbReference type="ARBA" id="ARBA00012245"/>
    </source>
</evidence>
<keyword evidence="2" id="KW-0677">Repeat</keyword>
<feature type="domain" description="Rhodanese" evidence="4">
    <location>
        <begin position="19"/>
        <end position="130"/>
    </location>
</feature>
<organism evidence="5 6">
    <name type="scientific">Mastigocoleus testarum BC008</name>
    <dbReference type="NCBI Taxonomy" id="371196"/>
    <lineage>
        <taxon>Bacteria</taxon>
        <taxon>Bacillati</taxon>
        <taxon>Cyanobacteriota</taxon>
        <taxon>Cyanophyceae</taxon>
        <taxon>Nostocales</taxon>
        <taxon>Hapalosiphonaceae</taxon>
        <taxon>Mastigocoleus</taxon>
    </lineage>
</organism>
<evidence type="ECO:0000313" key="5">
    <source>
        <dbReference type="EMBL" id="KST64536.1"/>
    </source>
</evidence>
<dbReference type="PANTHER" id="PTHR43855">
    <property type="entry name" value="THIOSULFATE SULFURTRANSFERASE"/>
    <property type="match status" value="1"/>
</dbReference>